<evidence type="ECO:0000259" key="1">
    <source>
        <dbReference type="Pfam" id="PF03781"/>
    </source>
</evidence>
<dbReference type="Gene3D" id="3.90.1580.10">
    <property type="entry name" value="paralog of FGE (formylglycine-generating enzyme)"/>
    <property type="match status" value="1"/>
</dbReference>
<evidence type="ECO:0000313" key="3">
    <source>
        <dbReference type="Proteomes" id="UP001501624"/>
    </source>
</evidence>
<sequence length="89" mass="9806">MHNTEEDGQVGTAPVDAFPPNGFGLYNVSGNVWEWCADWFDDAHANRAMRGGSYLCHDSYCNRYRVAARTANMPDSSSGNLGFRTVADI</sequence>
<proteinExistence type="predicted"/>
<dbReference type="Pfam" id="PF03781">
    <property type="entry name" value="FGE-sulfatase"/>
    <property type="match status" value="1"/>
</dbReference>
<dbReference type="Proteomes" id="UP001501624">
    <property type="component" value="Unassembled WGS sequence"/>
</dbReference>
<comment type="caution">
    <text evidence="2">The sequence shown here is derived from an EMBL/GenBank/DDBJ whole genome shotgun (WGS) entry which is preliminary data.</text>
</comment>
<dbReference type="InterPro" id="IPR051043">
    <property type="entry name" value="Sulfatase_Mod_Factor_Kinase"/>
</dbReference>
<name>A0ABP7ITR9_9PSEU</name>
<dbReference type="InterPro" id="IPR005532">
    <property type="entry name" value="SUMF_dom"/>
</dbReference>
<evidence type="ECO:0000313" key="2">
    <source>
        <dbReference type="EMBL" id="GAA3826909.1"/>
    </source>
</evidence>
<protein>
    <recommendedName>
        <fullName evidence="1">Sulfatase-modifying factor enzyme-like domain-containing protein</fullName>
    </recommendedName>
</protein>
<dbReference type="PANTHER" id="PTHR23150:SF19">
    <property type="entry name" value="FORMYLGLYCINE-GENERATING ENZYME"/>
    <property type="match status" value="1"/>
</dbReference>
<accession>A0ABP7ITR9</accession>
<dbReference type="EMBL" id="BAABCM010000007">
    <property type="protein sequence ID" value="GAA3826909.1"/>
    <property type="molecule type" value="Genomic_DNA"/>
</dbReference>
<dbReference type="InterPro" id="IPR016187">
    <property type="entry name" value="CTDL_fold"/>
</dbReference>
<keyword evidence="3" id="KW-1185">Reference proteome</keyword>
<dbReference type="InterPro" id="IPR042095">
    <property type="entry name" value="SUMF_sf"/>
</dbReference>
<dbReference type="SUPFAM" id="SSF56436">
    <property type="entry name" value="C-type lectin-like"/>
    <property type="match status" value="1"/>
</dbReference>
<feature type="domain" description="Sulfatase-modifying factor enzyme-like" evidence="1">
    <location>
        <begin position="4"/>
        <end position="86"/>
    </location>
</feature>
<dbReference type="PANTHER" id="PTHR23150">
    <property type="entry name" value="SULFATASE MODIFYING FACTOR 1, 2"/>
    <property type="match status" value="1"/>
</dbReference>
<gene>
    <name evidence="2" type="ORF">GCM10022380_51940</name>
</gene>
<reference evidence="3" key="1">
    <citation type="journal article" date="2019" name="Int. J. Syst. Evol. Microbiol.">
        <title>The Global Catalogue of Microorganisms (GCM) 10K type strain sequencing project: providing services to taxonomists for standard genome sequencing and annotation.</title>
        <authorList>
            <consortium name="The Broad Institute Genomics Platform"/>
            <consortium name="The Broad Institute Genome Sequencing Center for Infectious Disease"/>
            <person name="Wu L."/>
            <person name="Ma J."/>
        </authorList>
    </citation>
    <scope>NUCLEOTIDE SEQUENCE [LARGE SCALE GENOMIC DNA]</scope>
    <source>
        <strain evidence="3">JCM 17017</strain>
    </source>
</reference>
<organism evidence="2 3">
    <name type="scientific">Amycolatopsis tucumanensis</name>
    <dbReference type="NCBI Taxonomy" id="401106"/>
    <lineage>
        <taxon>Bacteria</taxon>
        <taxon>Bacillati</taxon>
        <taxon>Actinomycetota</taxon>
        <taxon>Actinomycetes</taxon>
        <taxon>Pseudonocardiales</taxon>
        <taxon>Pseudonocardiaceae</taxon>
        <taxon>Amycolatopsis</taxon>
    </lineage>
</organism>